<dbReference type="Gene3D" id="3.30.70.1900">
    <property type="match status" value="1"/>
</dbReference>
<feature type="domain" description="CRISPR associated protein Cas6 C-terminal" evidence="2">
    <location>
        <begin position="118"/>
        <end position="240"/>
    </location>
</feature>
<protein>
    <recommendedName>
        <fullName evidence="2">CRISPR associated protein Cas6 C-terminal domain-containing protein</fullName>
    </recommendedName>
</protein>
<dbReference type="Proteomes" id="UP000013988">
    <property type="component" value="Unassembled WGS sequence"/>
</dbReference>
<reference evidence="3 4" key="1">
    <citation type="submission" date="2013-03" db="EMBL/GenBank/DDBJ databases">
        <title>Whole genome shotgun sequencing of Clostridium sartagoforme AAU1.</title>
        <authorList>
            <person name="Joshi C.G."/>
            <person name="Duggirala S.M."/>
            <person name="Nathani N.M."/>
            <person name="Bhatt V.D."/>
            <person name="Patel A.K."/>
            <person name="Pandya P.R."/>
            <person name="KaPatel J.A."/>
        </authorList>
    </citation>
    <scope>NUCLEOTIDE SEQUENCE [LARGE SCALE GENOMIC DNA]</scope>
    <source>
        <strain evidence="3 4">AAU1</strain>
    </source>
</reference>
<keyword evidence="4" id="KW-1185">Reference proteome</keyword>
<dbReference type="InterPro" id="IPR049435">
    <property type="entry name" value="Cas_Cas6_C"/>
</dbReference>
<gene>
    <name evidence="3" type="ORF">A500_08196</name>
</gene>
<evidence type="ECO:0000259" key="2">
    <source>
        <dbReference type="Pfam" id="PF01881"/>
    </source>
</evidence>
<keyword evidence="1" id="KW-0051">Antiviral defense</keyword>
<evidence type="ECO:0000256" key="1">
    <source>
        <dbReference type="ARBA" id="ARBA00023118"/>
    </source>
</evidence>
<dbReference type="AlphaFoldDB" id="R9CGS9"/>
<evidence type="ECO:0000313" key="4">
    <source>
        <dbReference type="Proteomes" id="UP000013988"/>
    </source>
</evidence>
<dbReference type="OrthoDB" id="45555at2"/>
<dbReference type="RefSeq" id="WP_016207026.1">
    <property type="nucleotide sequence ID" value="NZ_ASRV01000093.1"/>
</dbReference>
<evidence type="ECO:0000313" key="3">
    <source>
        <dbReference type="EMBL" id="EOR26386.1"/>
    </source>
</evidence>
<comment type="caution">
    <text evidence="3">The sequence shown here is derived from an EMBL/GenBank/DDBJ whole genome shotgun (WGS) entry which is preliminary data.</text>
</comment>
<dbReference type="NCBIfam" id="TIGR01877">
    <property type="entry name" value="cas_cas6"/>
    <property type="match status" value="1"/>
</dbReference>
<dbReference type="CDD" id="cd21140">
    <property type="entry name" value="Cas6_I-like"/>
    <property type="match status" value="1"/>
</dbReference>
<accession>R9CGS9</accession>
<name>R9CGS9_9CLOT</name>
<sequence length="246" mass="28789">MRFCLILELKEPKIPIEYRKIVLSYIKNAISKCNDGKYYEDFFKDTKQKEYCFSVIFPKSRFTKDKITLEGNEIKILFSTGNNKLGLILYQAFIAQKNKQYPLPNDNFIKLKSIINNNQKEIYNNRAIFKTTLGSGLCVRSHDPETNKDIYYVYNDEKFREKLNVVLTNQLLNVGFTKEESEEIKVNPIQCKKVVVKHYRRYIDITTGIFEIQGNNKVLQYFYDSGIGSRKSMGFGMIDLVTQDLV</sequence>
<dbReference type="GO" id="GO:0016788">
    <property type="term" value="F:hydrolase activity, acting on ester bonds"/>
    <property type="evidence" value="ECO:0007669"/>
    <property type="project" value="InterPro"/>
</dbReference>
<dbReference type="InterPro" id="IPR010156">
    <property type="entry name" value="CRISPR-assoc_prot_Cas6"/>
</dbReference>
<dbReference type="PATRIC" id="fig|1202534.3.peg.1638"/>
<organism evidence="3 4">
    <name type="scientific">Clostridium sartagoforme AAU1</name>
    <dbReference type="NCBI Taxonomy" id="1202534"/>
    <lineage>
        <taxon>Bacteria</taxon>
        <taxon>Bacillati</taxon>
        <taxon>Bacillota</taxon>
        <taxon>Clostridia</taxon>
        <taxon>Eubacteriales</taxon>
        <taxon>Clostridiaceae</taxon>
        <taxon>Clostridium</taxon>
    </lineage>
</organism>
<proteinExistence type="predicted"/>
<dbReference type="Pfam" id="PF01881">
    <property type="entry name" value="Cas_Cas6_C"/>
    <property type="match status" value="1"/>
</dbReference>
<dbReference type="GO" id="GO:0051607">
    <property type="term" value="P:defense response to virus"/>
    <property type="evidence" value="ECO:0007669"/>
    <property type="project" value="UniProtKB-KW"/>
</dbReference>
<dbReference type="PANTHER" id="PTHR36984:SF3">
    <property type="entry name" value="CRISPR-ASSOCIATED ENDORIBONUCLEASE CAS6"/>
    <property type="match status" value="1"/>
</dbReference>
<dbReference type="InterPro" id="IPR045747">
    <property type="entry name" value="CRISPR-assoc_prot_Cas6_N_sf"/>
</dbReference>
<dbReference type="EMBL" id="ASRV01000093">
    <property type="protein sequence ID" value="EOR26386.1"/>
    <property type="molecule type" value="Genomic_DNA"/>
</dbReference>
<dbReference type="Gene3D" id="3.30.70.1890">
    <property type="match status" value="1"/>
</dbReference>
<dbReference type="PANTHER" id="PTHR36984">
    <property type="entry name" value="CRISPR-ASSOCIATED ENDORIBONUCLEASE CAS6 1"/>
    <property type="match status" value="1"/>
</dbReference>